<dbReference type="EMBL" id="CP127527">
    <property type="protein sequence ID" value="XRI76508.1"/>
    <property type="molecule type" value="Genomic_DNA"/>
</dbReference>
<evidence type="ECO:0000313" key="1">
    <source>
        <dbReference type="EMBL" id="XRI76508.1"/>
    </source>
</evidence>
<evidence type="ECO:0000313" key="2">
    <source>
        <dbReference type="Proteomes" id="UP000271650"/>
    </source>
</evidence>
<protein>
    <submittedName>
        <fullName evidence="1">Fumarylacetoacetate hydrolase family protein</fullName>
    </submittedName>
</protein>
<proteinExistence type="predicted"/>
<gene>
    <name evidence="1" type="ORF">EC580_011190</name>
</gene>
<keyword evidence="1" id="KW-0378">Hydrolase</keyword>
<organism evidence="1 2">
    <name type="scientific">Acidithiobacillus sulfuriphilus</name>
    <dbReference type="NCBI Taxonomy" id="1867749"/>
    <lineage>
        <taxon>Bacteria</taxon>
        <taxon>Pseudomonadati</taxon>
        <taxon>Pseudomonadota</taxon>
        <taxon>Acidithiobacillia</taxon>
        <taxon>Acidithiobacillales</taxon>
        <taxon>Acidithiobacillaceae</taxon>
        <taxon>Acidithiobacillus</taxon>
    </lineage>
</organism>
<dbReference type="Proteomes" id="UP000271650">
    <property type="component" value="Chromosome"/>
</dbReference>
<name>A0ACD5HMG4_9PROT</name>
<sequence>MRWSRYWQDGKDAIGIWLDGDLLRLDALDLPPGLDLLLADGPALAPDLYRHLRRLPGDALLNPQEFSFLPPVPGRKILCAGLNYHSHALETAMPSVDFPNLFIRFSDTLVGHGQALQIPPVSTQLDYEGELAVVIGKAAGPLAPENALDHVAGYTIFNDASVRDFQFRGSQWTLGKNFPATGGCGPALVTADELPRGAHGLFLQTEIDGVLLQDGNTADMIFDVAALVSAVSIVTPLAAGDMIVTGTPAGVGFTRQPPRFLRPGEICTVRIEGLGALINPVAPALRSRAG</sequence>
<accession>A0ACD5HMG4</accession>
<reference evidence="1 2" key="1">
    <citation type="journal article" date="2019" name="Int. J. Syst. Evol. Microbiol.">
        <title>Acidithiobacillus sulfuriphilus sp. nov.: an extremely acidophilic sulfur-oxidizing chemolithotroph isolated from a neutral pH environment.</title>
        <authorList>
            <person name="Falagan C."/>
            <person name="Moya-Beltran A."/>
            <person name="Castro M."/>
            <person name="Quatrini R."/>
            <person name="Johnson D.B."/>
        </authorList>
    </citation>
    <scope>NUCLEOTIDE SEQUENCE [LARGE SCALE GENOMIC DNA]</scope>
    <source>
        <strain evidence="1 2">CJ-2</strain>
    </source>
</reference>
<keyword evidence="2" id="KW-1185">Reference proteome</keyword>